<proteinExistence type="predicted"/>
<dbReference type="Pfam" id="PF13637">
    <property type="entry name" value="Ank_4"/>
    <property type="match status" value="1"/>
</dbReference>
<dbReference type="GO" id="GO:0005886">
    <property type="term" value="C:plasma membrane"/>
    <property type="evidence" value="ECO:0007669"/>
    <property type="project" value="UniProtKB-SubCell"/>
</dbReference>
<keyword evidence="7" id="KW-1185">Reference proteome</keyword>
<evidence type="ECO:0000256" key="2">
    <source>
        <dbReference type="PROSITE-ProRule" id="PRU00023"/>
    </source>
</evidence>
<feature type="transmembrane region" description="Helical" evidence="4">
    <location>
        <begin position="775"/>
        <end position="798"/>
    </location>
</feature>
<keyword evidence="2" id="KW-0040">ANK repeat</keyword>
<dbReference type="PANTHER" id="PTHR24177:SF329">
    <property type="entry name" value="ANKYRIN REPEAT PROTEIN"/>
    <property type="match status" value="1"/>
</dbReference>
<evidence type="ECO:0000313" key="6">
    <source>
        <dbReference type="EMBL" id="KAK4256047.1"/>
    </source>
</evidence>
<dbReference type="EMBL" id="JAWXYG010000013">
    <property type="protein sequence ID" value="KAK4256047.1"/>
    <property type="molecule type" value="Genomic_DNA"/>
</dbReference>
<evidence type="ECO:0000313" key="7">
    <source>
        <dbReference type="Proteomes" id="UP001293593"/>
    </source>
</evidence>
<organism evidence="6 7">
    <name type="scientific">Acacia crassicarpa</name>
    <name type="common">northern wattle</name>
    <dbReference type="NCBI Taxonomy" id="499986"/>
    <lineage>
        <taxon>Eukaryota</taxon>
        <taxon>Viridiplantae</taxon>
        <taxon>Streptophyta</taxon>
        <taxon>Embryophyta</taxon>
        <taxon>Tracheophyta</taxon>
        <taxon>Spermatophyta</taxon>
        <taxon>Magnoliopsida</taxon>
        <taxon>eudicotyledons</taxon>
        <taxon>Gunneridae</taxon>
        <taxon>Pentapetalae</taxon>
        <taxon>rosids</taxon>
        <taxon>fabids</taxon>
        <taxon>Fabales</taxon>
        <taxon>Fabaceae</taxon>
        <taxon>Caesalpinioideae</taxon>
        <taxon>mimosoid clade</taxon>
        <taxon>Acacieae</taxon>
        <taxon>Acacia</taxon>
    </lineage>
</organism>
<dbReference type="Gene3D" id="1.25.40.20">
    <property type="entry name" value="Ankyrin repeat-containing domain"/>
    <property type="match status" value="2"/>
</dbReference>
<accession>A0AAE1IRM2</accession>
<comment type="subcellular location">
    <subcellularLocation>
        <location evidence="1">Cell membrane</location>
        <topology evidence="1">Peripheral membrane protein</topology>
        <orientation evidence="1">Cytoplasmic side</orientation>
    </subcellularLocation>
</comment>
<dbReference type="PROSITE" id="PS50088">
    <property type="entry name" value="ANK_REPEAT"/>
    <property type="match status" value="1"/>
</dbReference>
<feature type="repeat" description="ANK" evidence="2">
    <location>
        <begin position="333"/>
        <end position="355"/>
    </location>
</feature>
<name>A0AAE1IRM2_9FABA</name>
<dbReference type="InterPro" id="IPR036770">
    <property type="entry name" value="Ankyrin_rpt-contain_sf"/>
</dbReference>
<keyword evidence="4" id="KW-0812">Transmembrane</keyword>
<evidence type="ECO:0000256" key="4">
    <source>
        <dbReference type="SAM" id="Phobius"/>
    </source>
</evidence>
<reference evidence="6" key="1">
    <citation type="submission" date="2023-10" db="EMBL/GenBank/DDBJ databases">
        <title>Chromosome-level genome of the transformable northern wattle, Acacia crassicarpa.</title>
        <authorList>
            <person name="Massaro I."/>
            <person name="Sinha N.R."/>
            <person name="Poethig S."/>
            <person name="Leichty A.R."/>
        </authorList>
    </citation>
    <scope>NUCLEOTIDE SEQUENCE</scope>
    <source>
        <strain evidence="6">Acra3RX</strain>
        <tissue evidence="6">Leaf</tissue>
    </source>
</reference>
<evidence type="ECO:0000259" key="5">
    <source>
        <dbReference type="Pfam" id="PF13962"/>
    </source>
</evidence>
<dbReference type="SMART" id="SM00248">
    <property type="entry name" value="ANK"/>
    <property type="match status" value="4"/>
</dbReference>
<comment type="caution">
    <text evidence="6">The sequence shown here is derived from an EMBL/GenBank/DDBJ whole genome shotgun (WGS) entry which is preliminary data.</text>
</comment>
<keyword evidence="4" id="KW-1133">Transmembrane helix</keyword>
<feature type="transmembrane region" description="Helical" evidence="4">
    <location>
        <begin position="734"/>
        <end position="755"/>
    </location>
</feature>
<feature type="transmembrane region" description="Helical" evidence="4">
    <location>
        <begin position="849"/>
        <end position="869"/>
    </location>
</feature>
<dbReference type="Proteomes" id="UP001293593">
    <property type="component" value="Unassembled WGS sequence"/>
</dbReference>
<dbReference type="InterPro" id="IPR002110">
    <property type="entry name" value="Ankyrin_rpt"/>
</dbReference>
<keyword evidence="4" id="KW-0472">Membrane</keyword>
<dbReference type="InterPro" id="IPR026961">
    <property type="entry name" value="PGG_dom"/>
</dbReference>
<dbReference type="AlphaFoldDB" id="A0AAE1IRM2"/>
<evidence type="ECO:0000256" key="1">
    <source>
        <dbReference type="ARBA" id="ARBA00004413"/>
    </source>
</evidence>
<dbReference type="SUPFAM" id="SSF48403">
    <property type="entry name" value="Ankyrin repeat"/>
    <property type="match status" value="2"/>
</dbReference>
<feature type="region of interest" description="Disordered" evidence="3">
    <location>
        <begin position="167"/>
        <end position="188"/>
    </location>
</feature>
<dbReference type="PANTHER" id="PTHR24177">
    <property type="entry name" value="CASKIN"/>
    <property type="match status" value="1"/>
</dbReference>
<evidence type="ECO:0000256" key="3">
    <source>
        <dbReference type="SAM" id="MobiDB-lite"/>
    </source>
</evidence>
<feature type="transmembrane region" description="Helical" evidence="4">
    <location>
        <begin position="818"/>
        <end position="843"/>
    </location>
</feature>
<feature type="domain" description="PGG" evidence="5">
    <location>
        <begin position="729"/>
        <end position="842"/>
    </location>
</feature>
<dbReference type="Pfam" id="PF13962">
    <property type="entry name" value="PGG"/>
    <property type="match status" value="1"/>
</dbReference>
<gene>
    <name evidence="6" type="ORF">QN277_008961</name>
</gene>
<dbReference type="PROSITE" id="PS50297">
    <property type="entry name" value="ANK_REP_REGION"/>
    <property type="match status" value="1"/>
</dbReference>
<sequence length="895" mass="100590">MPVFSPRSTERSRLKTISARGFGIHGDMPPPPPRRYGIHGDMTASDAMTARGFARGFGIHGDMTASDAMTARELGLHGHMTIADAMTARTASSDAMTARGYGHMTIVDAMTALDAPWALKDCFVSADQRVPYVRWQRGKMLPEEEETLPKAERVAVAEEKERLSRAERAVADEEERRAKRAAAEEEETRARAKRVAEEQRWAKVEEIRDKVEREAHEQRARIERMIGEVIEALTKLVAEVERRARAEREAEDERRIRVKREVEEEKEKLVMEKKERQDKAEIERRARAKRMEEIANGETLYKAICGNDWDRAKQFLDENPPSSVFLTAKMTSSGKTALHVAALFGHVSIVKELVSLLSPELLETTDDFGNTPLFIATITGITQVAKCLVNKNTNILGILNSTKELPVTQAFLNGHQEMGRYLYSKTPLEYLHPEKSPLQGAMLLHCCLQTQCFDIALDLLNRCPELLFAPDKEGWKPIHGIATLNSAIPSRNELVFWKRLIFDYINSNPSSDHNRLPIQRQDTSERAQENLRGPVAAGHRLLERVISSTYNLIGTKKIQEQKLLHAQADKIINLVCKNAGRSDQVSVIADALFLAAEEGNVEFVLRLSKADPDLLLIGDRSYQNIFCYAVGNRQAGVFNLIHGLHFKDVVVTSKDKYGNTLLHVAAAQAAAPVLNRIYGPMLQMQRELQWFTEVESLMPATIRGVRNNDGMTAEELFKEKHQDLMKQGEKWVKATSASCSVVGTLIVTIMFTAAFTVPGGNDQTYGFPLLIKQPFFKLFIFSTILSLISSSTSVLTFLAVLTSHYSEEKFLKSLPIKLILGISSLFISIISMMVAFLSTIYLMLNNSNYSWGLLPMIMLASVPIFLFVLSQFPLLRHSFFATYGSIFNKNVDKWP</sequence>
<protein>
    <recommendedName>
        <fullName evidence="5">PGG domain-containing protein</fullName>
    </recommendedName>
</protein>